<accession>A0A1L7XSU1</accession>
<evidence type="ECO:0000313" key="2">
    <source>
        <dbReference type="EMBL" id="CZR68112.1"/>
    </source>
</evidence>
<evidence type="ECO:0000259" key="1">
    <source>
        <dbReference type="Pfam" id="PF06985"/>
    </source>
</evidence>
<feature type="domain" description="Heterokaryon incompatibility" evidence="1">
    <location>
        <begin position="224"/>
        <end position="365"/>
    </location>
</feature>
<evidence type="ECO:0000313" key="3">
    <source>
        <dbReference type="Proteomes" id="UP000184330"/>
    </source>
</evidence>
<gene>
    <name evidence="2" type="ORF">PAC_18011</name>
</gene>
<dbReference type="Pfam" id="PF06985">
    <property type="entry name" value="HET"/>
    <property type="match status" value="1"/>
</dbReference>
<dbReference type="PANTHER" id="PTHR33112">
    <property type="entry name" value="DOMAIN PROTEIN, PUTATIVE-RELATED"/>
    <property type="match status" value="1"/>
</dbReference>
<keyword evidence="3" id="KW-1185">Reference proteome</keyword>
<sequence length="698" mass="79369">MASSTSNCSENVQPHVLCAFCKLICEQSVCIRTYAAYGDSKGFGACVRFIDWPEEWPFHSINSLQKSSDHGCHLCSLFFEERYRRNPQLLQRLEGKEDTLNLPCRLEIGPEFYHNFQLDSSLALMLSSQTDSIRLKGFVASPSTETYPDLNFAIQVSRRTTAENAAEIIRFWLNECSENHSFCNSNYAKNFHPSFRPTRLLDVFDLDHPRLDTGESPESQNVEFLTLSHCWGNGTFLKLQNRNIADMIREIPADRLSQTFRDAMAITKALGYRYLWIDALCIIQDSKEDWFKEVHLMAKVYAHSVVNLAACGPSSDTGCFETRNPLCLLPCKLSTQGGQHFYAHSPNAGLPNDLPLFTRAWAVQERLLSRRNVYFRAQQLYWECFDQVAAEAHLRCQYIGSDLFTREKSMYSYLLKNFEGLNDLQLHEMPGSLIQFARHWNGLISRLSQKKLTIPSDKLATLAGIASIIVERTSLNYVGGMWKELLPGTLLWRRSLDGKPKTRPGWRGAPSWSWTSIDCSIHYSDLHKRYPALLECRTQKRRPGLVECSSYFAEIVDCHVIQVPGQPKILGEVAEGKIHIIGILRRVQKWIVVDKTASGGCGWQCSGSHAMFSGSEAPVDFNPDVQISEYEPLFFFTLYRGSVSCSVLVEEQDTEQGLVLAQHRDGFIRMGCWEIIHSNQDVRGLLWGGGQVETILIY</sequence>
<dbReference type="STRING" id="576137.A0A1L7XSU1"/>
<dbReference type="PANTHER" id="PTHR33112:SF8">
    <property type="entry name" value="HETEROKARYON INCOMPATIBILITY DOMAIN-CONTAINING PROTEIN"/>
    <property type="match status" value="1"/>
</dbReference>
<dbReference type="AlphaFoldDB" id="A0A1L7XSU1"/>
<reference evidence="2 3" key="1">
    <citation type="submission" date="2016-03" db="EMBL/GenBank/DDBJ databases">
        <authorList>
            <person name="Ploux O."/>
        </authorList>
    </citation>
    <scope>NUCLEOTIDE SEQUENCE [LARGE SCALE GENOMIC DNA]</scope>
    <source>
        <strain evidence="2 3">UAMH 11012</strain>
    </source>
</reference>
<dbReference type="InterPro" id="IPR010730">
    <property type="entry name" value="HET"/>
</dbReference>
<proteinExistence type="predicted"/>
<name>A0A1L7XSU1_9HELO</name>
<organism evidence="2 3">
    <name type="scientific">Phialocephala subalpina</name>
    <dbReference type="NCBI Taxonomy" id="576137"/>
    <lineage>
        <taxon>Eukaryota</taxon>
        <taxon>Fungi</taxon>
        <taxon>Dikarya</taxon>
        <taxon>Ascomycota</taxon>
        <taxon>Pezizomycotina</taxon>
        <taxon>Leotiomycetes</taxon>
        <taxon>Helotiales</taxon>
        <taxon>Mollisiaceae</taxon>
        <taxon>Phialocephala</taxon>
        <taxon>Phialocephala fortinii species complex</taxon>
    </lineage>
</organism>
<dbReference type="EMBL" id="FJOG01000051">
    <property type="protein sequence ID" value="CZR68112.1"/>
    <property type="molecule type" value="Genomic_DNA"/>
</dbReference>
<protein>
    <recommendedName>
        <fullName evidence="1">Heterokaryon incompatibility domain-containing protein</fullName>
    </recommendedName>
</protein>
<dbReference type="OrthoDB" id="5362512at2759"/>
<dbReference type="Proteomes" id="UP000184330">
    <property type="component" value="Unassembled WGS sequence"/>
</dbReference>